<dbReference type="SUPFAM" id="SSF50104">
    <property type="entry name" value="Translation proteins SH3-like domain"/>
    <property type="match status" value="1"/>
</dbReference>
<evidence type="ECO:0000256" key="1">
    <source>
        <dbReference type="SAM" id="Coils"/>
    </source>
</evidence>
<sequence>MQKLAKRVTQAERQVARRRAKAAKVLDSYYRRTGLNAIKDATKEVRENLEEARRAQREEWELGPLAPARDFGYKSHGIVQKMLRRDWSMDGKAKLRKEVLEQRCAWAGGTERLSIVSGDRVVIVQGREKNKIDTIDQINMVSGTVTLANCNKALISVTLDANPRLTALPLPIDAVRLVYPLMNAETGKYRDTMIGELKPIAPNMQSPNMDLTRWEHGKRWDRLVPGLNVVIPWPETTKPKYEAHDTDTLRDRVEERTFYYPLTSAPMPEQIIDELRYKYSKFRTRHEAWYIEKKEQEAAYKARRSSGEVHSSMRTPLDEFQDKQRKLREEQGEPQLNNDMLGKIGHVMAKNAELRKLSHAAQPKRYAPR</sequence>
<keyword evidence="1" id="KW-0175">Coiled coil</keyword>
<evidence type="ECO:0008006" key="5">
    <source>
        <dbReference type="Google" id="ProtNLM"/>
    </source>
</evidence>
<accession>A0A2C5Y682</accession>
<reference evidence="3 4" key="1">
    <citation type="submission" date="2017-06" db="EMBL/GenBank/DDBJ databases">
        <title>Ant-infecting Ophiocordyceps genomes reveal a high diversity of potential behavioral manipulation genes and a possible major role for enterotoxins.</title>
        <authorList>
            <person name="De Bekker C."/>
            <person name="Evans H.C."/>
            <person name="Brachmann A."/>
            <person name="Hughes D.P."/>
        </authorList>
    </citation>
    <scope>NUCLEOTIDE SEQUENCE [LARGE SCALE GENOMIC DNA]</scope>
    <source>
        <strain evidence="3 4">Map64</strain>
    </source>
</reference>
<dbReference type="Proteomes" id="UP000226192">
    <property type="component" value="Unassembled WGS sequence"/>
</dbReference>
<comment type="caution">
    <text evidence="3">The sequence shown here is derived from an EMBL/GenBank/DDBJ whole genome shotgun (WGS) entry which is preliminary data.</text>
</comment>
<dbReference type="AlphaFoldDB" id="A0A2C5Y682"/>
<feature type="coiled-coil region" evidence="1">
    <location>
        <begin position="1"/>
        <end position="59"/>
    </location>
</feature>
<dbReference type="EMBL" id="NJET01000056">
    <property type="protein sequence ID" value="PHH63133.1"/>
    <property type="molecule type" value="Genomic_DNA"/>
</dbReference>
<evidence type="ECO:0000313" key="4">
    <source>
        <dbReference type="Proteomes" id="UP000226192"/>
    </source>
</evidence>
<organism evidence="3 4">
    <name type="scientific">Ophiocordyceps australis</name>
    <dbReference type="NCBI Taxonomy" id="1399860"/>
    <lineage>
        <taxon>Eukaryota</taxon>
        <taxon>Fungi</taxon>
        <taxon>Dikarya</taxon>
        <taxon>Ascomycota</taxon>
        <taxon>Pezizomycotina</taxon>
        <taxon>Sordariomycetes</taxon>
        <taxon>Hypocreomycetidae</taxon>
        <taxon>Hypocreales</taxon>
        <taxon>Ophiocordycipitaceae</taxon>
        <taxon>Ophiocordyceps</taxon>
    </lineage>
</organism>
<dbReference type="OrthoDB" id="359154at2759"/>
<evidence type="ECO:0000313" key="3">
    <source>
        <dbReference type="EMBL" id="PHH63133.1"/>
    </source>
</evidence>
<protein>
    <recommendedName>
        <fullName evidence="5">KOW domain-containing protein</fullName>
    </recommendedName>
</protein>
<gene>
    <name evidence="3" type="ORF">CDD81_6284</name>
</gene>
<proteinExistence type="predicted"/>
<dbReference type="STRING" id="1399860.A0A2C5Y682"/>
<keyword evidence="4" id="KW-1185">Reference proteome</keyword>
<name>A0A2C5Y682_9HYPO</name>
<feature type="compositionally biased region" description="Basic and acidic residues" evidence="2">
    <location>
        <begin position="316"/>
        <end position="331"/>
    </location>
</feature>
<dbReference type="Pfam" id="PF22682">
    <property type="entry name" value="Ribosomal_uL24m-like"/>
    <property type="match status" value="1"/>
</dbReference>
<dbReference type="InterPro" id="IPR008991">
    <property type="entry name" value="Translation_prot_SH3-like_sf"/>
</dbReference>
<feature type="region of interest" description="Disordered" evidence="2">
    <location>
        <begin position="302"/>
        <end position="341"/>
    </location>
</feature>
<evidence type="ECO:0000256" key="2">
    <source>
        <dbReference type="SAM" id="MobiDB-lite"/>
    </source>
</evidence>